<dbReference type="EMBL" id="CP136962">
    <property type="protein sequence ID" value="WOS98727.1"/>
    <property type="molecule type" value="Genomic_DNA"/>
</dbReference>
<dbReference type="Gene3D" id="3.55.50.10">
    <property type="entry name" value="Baseplate protein-like domains"/>
    <property type="match status" value="1"/>
</dbReference>
<dbReference type="Pfam" id="PF13296">
    <property type="entry name" value="T6SS_Vgr"/>
    <property type="match status" value="1"/>
</dbReference>
<dbReference type="Proteomes" id="UP000234781">
    <property type="component" value="Chromosome"/>
</dbReference>
<dbReference type="RefSeq" id="WP_101756258.1">
    <property type="nucleotide sequence ID" value="NZ_CP136962.1"/>
</dbReference>
<accession>A0A9X7F6I3</accession>
<dbReference type="InterPro" id="IPR006533">
    <property type="entry name" value="T6SS_Vgr_RhsGE"/>
</dbReference>
<dbReference type="Pfam" id="PF10106">
    <property type="entry name" value="DUF2345"/>
    <property type="match status" value="1"/>
</dbReference>
<dbReference type="Gene3D" id="4.10.220.110">
    <property type="match status" value="1"/>
</dbReference>
<feature type="domain" description="Putative type VI secretion system Rhs element associated Vgr" evidence="4">
    <location>
        <begin position="484"/>
        <end position="586"/>
    </location>
</feature>
<dbReference type="InterPro" id="IPR006531">
    <property type="entry name" value="Gp5/Vgr_OB"/>
</dbReference>
<comment type="similarity">
    <text evidence="1">Belongs to the VgrG protein family.</text>
</comment>
<evidence type="ECO:0000259" key="4">
    <source>
        <dbReference type="Pfam" id="PF13296"/>
    </source>
</evidence>
<evidence type="ECO:0000313" key="6">
    <source>
        <dbReference type="Proteomes" id="UP000234781"/>
    </source>
</evidence>
<evidence type="ECO:0000256" key="1">
    <source>
        <dbReference type="ARBA" id="ARBA00005558"/>
    </source>
</evidence>
<proteinExistence type="inferred from homology"/>
<evidence type="ECO:0000313" key="5">
    <source>
        <dbReference type="EMBL" id="WOS98727.1"/>
    </source>
</evidence>
<name>A0A9X7F6I3_NEIPE</name>
<dbReference type="AlphaFoldDB" id="A0A9X7F6I3"/>
<keyword evidence="6" id="KW-1185">Reference proteome</keyword>
<dbReference type="Pfam" id="PF05954">
    <property type="entry name" value="Phage_GPD"/>
    <property type="match status" value="1"/>
</dbReference>
<dbReference type="InterPro" id="IPR037026">
    <property type="entry name" value="Vgr_OB-fold_dom_sf"/>
</dbReference>
<reference evidence="5 6" key="2">
    <citation type="submission" date="2023-10" db="EMBL/GenBank/DDBJ databases">
        <authorList>
            <person name="Choi B."/>
        </authorList>
    </citation>
    <scope>NUCLEOTIDE SEQUENCE [LARGE SCALE GENOMIC DNA]</scope>
    <source>
        <strain evidence="5 6">UMB0023</strain>
    </source>
</reference>
<dbReference type="SUPFAM" id="SSF69279">
    <property type="entry name" value="Phage tail proteins"/>
    <property type="match status" value="2"/>
</dbReference>
<evidence type="ECO:0000259" key="2">
    <source>
        <dbReference type="Pfam" id="PF04717"/>
    </source>
</evidence>
<dbReference type="Gene3D" id="2.40.50.230">
    <property type="entry name" value="Gp5 N-terminal domain"/>
    <property type="match status" value="1"/>
</dbReference>
<dbReference type="Pfam" id="PF04717">
    <property type="entry name" value="Phage_base_V"/>
    <property type="match status" value="1"/>
</dbReference>
<dbReference type="NCBIfam" id="TIGR01646">
    <property type="entry name" value="vgr_GE"/>
    <property type="match status" value="1"/>
</dbReference>
<dbReference type="Gene3D" id="2.30.110.50">
    <property type="match status" value="1"/>
</dbReference>
<dbReference type="SUPFAM" id="SSF69255">
    <property type="entry name" value="gp5 N-terminal domain-like"/>
    <property type="match status" value="1"/>
</dbReference>
<protein>
    <submittedName>
        <fullName evidence="5">Type VI secretion system Vgr family protein</fullName>
    </submittedName>
</protein>
<dbReference type="InterPro" id="IPR028244">
    <property type="entry name" value="T6SS_Rhs_Vgr_dom"/>
</dbReference>
<feature type="domain" description="Gp5/Type VI secretion system Vgr protein OB-fold" evidence="2">
    <location>
        <begin position="397"/>
        <end position="464"/>
    </location>
</feature>
<reference evidence="6" key="1">
    <citation type="submission" date="2017-12" db="EMBL/GenBank/DDBJ databases">
        <title>Phylogenetic diversity of female urinary microbiome.</title>
        <authorList>
            <person name="Thomas-White K."/>
            <person name="Wolfe A.J."/>
        </authorList>
    </citation>
    <scope>NUCLEOTIDE SEQUENCE [LARGE SCALE GENOMIC DNA]</scope>
    <source>
        <strain evidence="6">UMB0023</strain>
    </source>
</reference>
<gene>
    <name evidence="5" type="ORF">CYJ98_003450</name>
</gene>
<sequence length="935" mass="102225">MTALQSYHLTFARFSPSLSVRSFTASEAVNTAYRVEITVTSTDSSMPLSSYLNQRAAFEIRPQEGLLSEVAGAFGSASDDPPAKQWQGIITSCEKLSVSKDEAVYRFVLEPRFAAMKHFQTSRLFQHLTVPDIVAAVFKHHGFSGVDYRFQKSRNYAVREYVTQYLESDFDFINRLCEEEGIWYAFEQHEQHGDVVVFGDSPAHYWRSQGLPVSYRPHAGLESVGTEALFNLSIRHNPIVEGIRTADYNYRSADTDLFAETDNKQSEESADNTVLLGKQQHWGLHPKTTDEAQVQTTLLKEANLCRQTVAAGGGNVVSMAPMKVFQTDVSFPEAPDGWLVLSMEHSGSRDSAYSHTFTAIPAQLTYRPERTTPRPHIDGTLPARVTAAENCTYAYIDDMGRYRVKLPFDLDEWSPGGESRPVRLAKPYAGPEYGIHFPLHEGTEVMLSFVQGNPDRPYISGVMHDSAHTDHIPADWNTRNVIRTWANNKLRMEDLQGQEHIKLATEYGKTQLNLGHIVDSERKIRGDDGQGFELRTDHWGAVRAGKGLFLSANAQSAANGEVLDMEAAIQQLKEALDMAQGLAKAAKRAEIPLGDQDANGGSQDLMDQGGQYGSSSLSNLDAKGLKNAGLIASAPAGIVLSTPKHIQTSATENILHTAGNNIHNSAFKKFTVAAGELIRFFAQTIGIKMVAAKGDITLQAQQDNITAAAAKDIRIDSVNGEITISAAKKLTLVCDGSYITIGGGQVEIGTPGQIINKSSAWQKVGPASQSVQSSMPKAAKGQLELLHYYATPKKDGVAGGKFTVIDSSGQVRKGILDSNGYAVVSGLAEGAAKVVFGKDPRDGHDEKDIIEEAFRVLPIGKQITSDKNQITQFEFAKKEVNSLLADVKNLASQVQALKQVSDNVKNLSYKDLAKSLSIKQQPVSAEKIISNIKKK</sequence>
<dbReference type="NCBIfam" id="TIGR03361">
    <property type="entry name" value="VI_Rhs_Vgr"/>
    <property type="match status" value="1"/>
</dbReference>
<organism evidence="5 6">
    <name type="scientific">Neisseria perflava</name>
    <dbReference type="NCBI Taxonomy" id="33053"/>
    <lineage>
        <taxon>Bacteria</taxon>
        <taxon>Pseudomonadati</taxon>
        <taxon>Pseudomonadota</taxon>
        <taxon>Betaproteobacteria</taxon>
        <taxon>Neisseriales</taxon>
        <taxon>Neisseriaceae</taxon>
        <taxon>Neisseria</taxon>
    </lineage>
</organism>
<dbReference type="InterPro" id="IPR018769">
    <property type="entry name" value="VgrG2_DUF2345"/>
</dbReference>
<dbReference type="InterPro" id="IPR017847">
    <property type="entry name" value="T6SS_RhsGE_Vgr_subset"/>
</dbReference>
<feature type="domain" description="DUF2345" evidence="3">
    <location>
        <begin position="622"/>
        <end position="767"/>
    </location>
</feature>
<evidence type="ECO:0000259" key="3">
    <source>
        <dbReference type="Pfam" id="PF10106"/>
    </source>
</evidence>